<dbReference type="Pfam" id="PF00905">
    <property type="entry name" value="Transpeptidase"/>
    <property type="match status" value="1"/>
</dbReference>
<dbReference type="InterPro" id="IPR005311">
    <property type="entry name" value="PBP_dimer"/>
</dbReference>
<accession>A0AA49Q4K2</accession>
<evidence type="ECO:0000256" key="4">
    <source>
        <dbReference type="SAM" id="MobiDB-lite"/>
    </source>
</evidence>
<dbReference type="Gene3D" id="3.30.450.330">
    <property type="match status" value="1"/>
</dbReference>
<accession>A0AA49Q7B8</accession>
<dbReference type="Pfam" id="PF03717">
    <property type="entry name" value="PBP_dimer"/>
    <property type="match status" value="1"/>
</dbReference>
<gene>
    <name evidence="7" type="ORF">Strain138_001270</name>
    <name evidence="8" type="ORF">Strain318_001270</name>
</gene>
<comment type="subcellular location">
    <subcellularLocation>
        <location evidence="1">Membrane</location>
    </subcellularLocation>
</comment>
<dbReference type="EMBL" id="CP130613">
    <property type="protein sequence ID" value="WKW14907.1"/>
    <property type="molecule type" value="Genomic_DNA"/>
</dbReference>
<dbReference type="SUPFAM" id="SSF56601">
    <property type="entry name" value="beta-lactamase/transpeptidase-like"/>
    <property type="match status" value="1"/>
</dbReference>
<dbReference type="InterPro" id="IPR012338">
    <property type="entry name" value="Beta-lactam/transpept-like"/>
</dbReference>
<feature type="domain" description="Penicillin-binding protein transpeptidase" evidence="5">
    <location>
        <begin position="237"/>
        <end position="534"/>
    </location>
</feature>
<dbReference type="GO" id="GO:0008658">
    <property type="term" value="F:penicillin binding"/>
    <property type="evidence" value="ECO:0007669"/>
    <property type="project" value="InterPro"/>
</dbReference>
<evidence type="ECO:0000313" key="8">
    <source>
        <dbReference type="EMBL" id="WKW14907.1"/>
    </source>
</evidence>
<evidence type="ECO:0000259" key="5">
    <source>
        <dbReference type="Pfam" id="PF00905"/>
    </source>
</evidence>
<dbReference type="Gene3D" id="3.90.1310.10">
    <property type="entry name" value="Penicillin-binding protein 2a (Domain 2)"/>
    <property type="match status" value="1"/>
</dbReference>
<dbReference type="AlphaFoldDB" id="A0AA49Q4K2"/>
<dbReference type="KEGG" id="pspc:Strain318_001270"/>
<dbReference type="GO" id="GO:0005886">
    <property type="term" value="C:plasma membrane"/>
    <property type="evidence" value="ECO:0007669"/>
    <property type="project" value="TreeGrafter"/>
</dbReference>
<dbReference type="RefSeq" id="WP_367887676.1">
    <property type="nucleotide sequence ID" value="NZ_CP130612.1"/>
</dbReference>
<feature type="domain" description="Penicillin-binding protein dimerisation" evidence="6">
    <location>
        <begin position="50"/>
        <end position="192"/>
    </location>
</feature>
<dbReference type="GO" id="GO:0004180">
    <property type="term" value="F:carboxypeptidase activity"/>
    <property type="evidence" value="ECO:0007669"/>
    <property type="project" value="UniProtKB-KW"/>
</dbReference>
<evidence type="ECO:0000256" key="1">
    <source>
        <dbReference type="ARBA" id="ARBA00004370"/>
    </source>
</evidence>
<reference evidence="7" key="1">
    <citation type="submission" date="2023-07" db="EMBL/GenBank/DDBJ databases">
        <authorList>
            <person name="Haufschild T."/>
            <person name="Kallscheuer N."/>
            <person name="Hammer J."/>
            <person name="Kohn T."/>
            <person name="Kabuu M."/>
            <person name="Jogler M."/>
            <person name="Wohfarth N."/>
            <person name="Heuer A."/>
            <person name="Rohde M."/>
            <person name="van Teeseling M.C.F."/>
            <person name="Jogler C."/>
        </authorList>
    </citation>
    <scope>NUCLEOTIDE SEQUENCE</scope>
    <source>
        <strain evidence="7">Strain 138</strain>
        <strain evidence="8">Strain 318</strain>
    </source>
</reference>
<name>A0AA49Q4K2_9BACT</name>
<dbReference type="Proteomes" id="UP001229955">
    <property type="component" value="Chromosome"/>
</dbReference>
<dbReference type="EMBL" id="CP130612">
    <property type="protein sequence ID" value="WKW11998.1"/>
    <property type="molecule type" value="Genomic_DNA"/>
</dbReference>
<dbReference type="PANTHER" id="PTHR30627">
    <property type="entry name" value="PEPTIDOGLYCAN D,D-TRANSPEPTIDASE"/>
    <property type="match status" value="1"/>
</dbReference>
<keyword evidence="2" id="KW-0645">Protease</keyword>
<dbReference type="InterPro" id="IPR001460">
    <property type="entry name" value="PCN-bd_Tpept"/>
</dbReference>
<keyword evidence="2" id="KW-0378">Hydrolase</keyword>
<feature type="region of interest" description="Disordered" evidence="4">
    <location>
        <begin position="180"/>
        <end position="202"/>
    </location>
</feature>
<keyword evidence="9" id="KW-1185">Reference proteome</keyword>
<dbReference type="GO" id="GO:0071555">
    <property type="term" value="P:cell wall organization"/>
    <property type="evidence" value="ECO:0007669"/>
    <property type="project" value="TreeGrafter"/>
</dbReference>
<sequence>MIKISRVGVVHGAFVCFAVALVGRAAWVQLGQADRWRDRARGQQVASAEVPAVRGAILDASGQVLVQSRAVVRLAVAPNELRKPQELAQILRRERVPESFVQRVLDPKRKWVELPGQYLSTDVADAMAMRGVHPTESIERVAPPTDGLRRLLGTLDARGNAVGGVEAALDSLLRGRPGSRALLRDGRGRRMESPEEQGSAPVNGHSVVLTLNQGLQDIAERALAQAVSQMDASGGDIVILDPHTGEIRALASRRAGAATTGATALTEPYEPGSTVKPFIAAALLERGRVRLQDSVPTYNGEWRNNGRTIRDVHKARAMSFAEVIQQSSNIGIVQFNERLSAREQYEALRDAGFGTTTGLPYPSESPGRLYPVTQWSGTSRASLAMGYELSVTPVQLAAAYAAFANGGVLIEPQLVREIRDPDGRAVWKAERRVVRRMMSEQTARGMRDLLRDVVAGGTATGADLNTFEVAGKSGTARRTSADGRGYAAGAYTASFVGLFPADDPQYVILVKIDNPTAGAYYGGRVAAPVSKVVLEAAIAARDAALNRTQLAEAPKRRTPDSGRRADSLRAVAAADAEAERAAPAYVVELGKEAEPAEAVVTTRAVPDVRGLPTRRAVRELHRAGFRVQLVQGGGVQPAPGTLLRSGSVVRLGNER</sequence>
<evidence type="ECO:0000313" key="9">
    <source>
        <dbReference type="Proteomes" id="UP001229955"/>
    </source>
</evidence>
<evidence type="ECO:0000256" key="3">
    <source>
        <dbReference type="ARBA" id="ARBA00023136"/>
    </source>
</evidence>
<feature type="compositionally biased region" description="Basic and acidic residues" evidence="4">
    <location>
        <begin position="182"/>
        <end position="193"/>
    </location>
</feature>
<dbReference type="PANTHER" id="PTHR30627:SF1">
    <property type="entry name" value="PEPTIDOGLYCAN D,D-TRANSPEPTIDASE FTSI"/>
    <property type="match status" value="1"/>
</dbReference>
<keyword evidence="3" id="KW-0472">Membrane</keyword>
<evidence type="ECO:0000256" key="2">
    <source>
        <dbReference type="ARBA" id="ARBA00022645"/>
    </source>
</evidence>
<organism evidence="7">
    <name type="scientific">Pseudogemmatithrix spongiicola</name>
    <dbReference type="NCBI Taxonomy" id="3062599"/>
    <lineage>
        <taxon>Bacteria</taxon>
        <taxon>Pseudomonadati</taxon>
        <taxon>Gemmatimonadota</taxon>
        <taxon>Gemmatimonadia</taxon>
        <taxon>Gemmatimonadales</taxon>
        <taxon>Gemmatimonadaceae</taxon>
        <taxon>Pseudogemmatithrix</taxon>
    </lineage>
</organism>
<dbReference type="SUPFAM" id="SSF56519">
    <property type="entry name" value="Penicillin binding protein dimerisation domain"/>
    <property type="match status" value="1"/>
</dbReference>
<protein>
    <submittedName>
        <fullName evidence="7">Penicillin-binding transpeptidase domain-containing protein</fullName>
    </submittedName>
</protein>
<dbReference type="InterPro" id="IPR036138">
    <property type="entry name" value="PBP_dimer_sf"/>
</dbReference>
<evidence type="ECO:0000259" key="6">
    <source>
        <dbReference type="Pfam" id="PF03717"/>
    </source>
</evidence>
<proteinExistence type="predicted"/>
<dbReference type="Gene3D" id="3.40.710.10">
    <property type="entry name" value="DD-peptidase/beta-lactamase superfamily"/>
    <property type="match status" value="1"/>
</dbReference>
<keyword evidence="2" id="KW-0121">Carboxypeptidase</keyword>
<evidence type="ECO:0000313" key="7">
    <source>
        <dbReference type="EMBL" id="WKW11998.1"/>
    </source>
</evidence>
<dbReference type="InterPro" id="IPR050515">
    <property type="entry name" value="Beta-lactam/transpept"/>
</dbReference>